<accession>A0A523S454</accession>
<organism evidence="1 2">
    <name type="scientific">Aerophobetes bacterium</name>
    <dbReference type="NCBI Taxonomy" id="2030807"/>
    <lineage>
        <taxon>Bacteria</taxon>
        <taxon>Candidatus Aerophobota</taxon>
    </lineage>
</organism>
<dbReference type="Proteomes" id="UP000316360">
    <property type="component" value="Unassembled WGS sequence"/>
</dbReference>
<protein>
    <recommendedName>
        <fullName evidence="3">PorV/PorQ family protein</fullName>
    </recommendedName>
</protein>
<dbReference type="Gene3D" id="2.40.160.60">
    <property type="entry name" value="Outer membrane protein transport protein (OMPP1/FadL/TodX)"/>
    <property type="match status" value="1"/>
</dbReference>
<dbReference type="SUPFAM" id="SSF56935">
    <property type="entry name" value="Porins"/>
    <property type="match status" value="1"/>
</dbReference>
<dbReference type="AlphaFoldDB" id="A0A523S454"/>
<name>A0A523S454_UNCAE</name>
<proteinExistence type="predicted"/>
<reference evidence="1 2" key="1">
    <citation type="submission" date="2019-03" db="EMBL/GenBank/DDBJ databases">
        <title>Metabolic potential of uncultured bacteria and archaea associated with petroleum seepage in deep-sea sediments.</title>
        <authorList>
            <person name="Dong X."/>
            <person name="Hubert C."/>
        </authorList>
    </citation>
    <scope>NUCLEOTIDE SEQUENCE [LARGE SCALE GENOMIC DNA]</scope>
    <source>
        <strain evidence="1">E44_bin7</strain>
    </source>
</reference>
<comment type="caution">
    <text evidence="1">The sequence shown here is derived from an EMBL/GenBank/DDBJ whole genome shotgun (WGS) entry which is preliminary data.</text>
</comment>
<evidence type="ECO:0000313" key="2">
    <source>
        <dbReference type="Proteomes" id="UP000316360"/>
    </source>
</evidence>
<gene>
    <name evidence="1" type="ORF">E3J84_00930</name>
</gene>
<dbReference type="EMBL" id="SOKJ01000048">
    <property type="protein sequence ID" value="TET12823.1"/>
    <property type="molecule type" value="Genomic_DNA"/>
</dbReference>
<evidence type="ECO:0008006" key="3">
    <source>
        <dbReference type="Google" id="ProtNLM"/>
    </source>
</evidence>
<sequence length="338" mass="37769">MKKKISFSKERKIFLIRRGKALRFPLTARFLLTVGIVCLGLKLAAVPPIYADYLHIIESGFTTLPISARAMGMGEAFTAIADDYSACYFNPAGLVQIRQKELGTMYVDLYSLGLLKQSFLSFVEPNTGMGAGGISWSQLSADLEPEEWNYNLFSYSYAQSLFQDKLIASKKVSGSWGINLKYLKQTTSWGNGGGYGLDIGFLIWGRKISAGINIQELISQIEWDTNPVTKQSIPTNIKLGTAYRLNPRLLLALDMNASWQDFPKDIRLGSEWWLHKNMALRLGIVKIFQKDGLAFSGGLGFYLPTPKKIAGIKAFTFDYALSYDDLGNTHRLSLSFIF</sequence>
<evidence type="ECO:0000313" key="1">
    <source>
        <dbReference type="EMBL" id="TET12823.1"/>
    </source>
</evidence>